<evidence type="ECO:0000256" key="3">
    <source>
        <dbReference type="SAM" id="SignalP"/>
    </source>
</evidence>
<dbReference type="InterPro" id="IPR058625">
    <property type="entry name" value="MdtA-like_BSH"/>
</dbReference>
<dbReference type="Pfam" id="PF25917">
    <property type="entry name" value="BSH_RND"/>
    <property type="match status" value="1"/>
</dbReference>
<accession>A0A091AQN2</accession>
<dbReference type="Pfam" id="PF25954">
    <property type="entry name" value="Beta-barrel_RND_2"/>
    <property type="match status" value="1"/>
</dbReference>
<protein>
    <submittedName>
        <fullName evidence="6">Uncharacterized protein</fullName>
    </submittedName>
</protein>
<dbReference type="NCBIfam" id="TIGR01730">
    <property type="entry name" value="RND_mfp"/>
    <property type="match status" value="1"/>
</dbReference>
<dbReference type="SUPFAM" id="SSF111369">
    <property type="entry name" value="HlyD-like secretion proteins"/>
    <property type="match status" value="1"/>
</dbReference>
<dbReference type="RefSeq" id="WP_022970426.1">
    <property type="nucleotide sequence ID" value="NZ_ATVD01000007.1"/>
</dbReference>
<dbReference type="PANTHER" id="PTHR30469:SF15">
    <property type="entry name" value="HLYD FAMILY OF SECRETION PROTEINS"/>
    <property type="match status" value="1"/>
</dbReference>
<dbReference type="PATRIC" id="fig|1121015.4.peg.2258"/>
<dbReference type="GO" id="GO:1990281">
    <property type="term" value="C:efflux pump complex"/>
    <property type="evidence" value="ECO:0007669"/>
    <property type="project" value="TreeGrafter"/>
</dbReference>
<evidence type="ECO:0000313" key="7">
    <source>
        <dbReference type="Proteomes" id="UP000029385"/>
    </source>
</evidence>
<reference evidence="6 7" key="1">
    <citation type="submission" date="2013-09" db="EMBL/GenBank/DDBJ databases">
        <title>Genome sequencing of Arenimonas oryziterrae.</title>
        <authorList>
            <person name="Chen F."/>
            <person name="Wang G."/>
        </authorList>
    </citation>
    <scope>NUCLEOTIDE SEQUENCE [LARGE SCALE GENOMIC DNA]</scope>
    <source>
        <strain evidence="6 7">YC6267</strain>
    </source>
</reference>
<keyword evidence="7" id="KW-1185">Reference proteome</keyword>
<sequence length="375" mass="39484">MFAVRPGFRLVPILALLLLAACGKDEPAVVVRPALVVQPANSGLGVEAFAGEVHARQEPELAFRVAGKIARRLVDAGAHVQTGQPLAELDASDLQLQSQAYGAALKSAQSEFALAKAELDRYKNLFDQQLVSRSLYESKKASFDAAAARVQQARAQASVYGNQAGYAVLRAPHAGIIAQRLAEAGQVVAAGQTVFVLAVDGEREVAISVPEQSVGQFKVGRELVVELWATPGKRYQATLREIAPAADALTRTYAARVSFHADDVDLGQSARVYAQADGSAPLSLPLSALTESQGKPAVWVVDPATRKVHLTVIAVGPYGETGVPVLSGLKATDWVIAAGTHLLREGEQVAPIDRDNRPVSLNPGAGRAASVTAAR</sequence>
<dbReference type="EMBL" id="AVCI01000010">
    <property type="protein sequence ID" value="KFN42453.1"/>
    <property type="molecule type" value="Genomic_DNA"/>
</dbReference>
<dbReference type="PROSITE" id="PS51257">
    <property type="entry name" value="PROKAR_LIPOPROTEIN"/>
    <property type="match status" value="1"/>
</dbReference>
<evidence type="ECO:0000259" key="5">
    <source>
        <dbReference type="Pfam" id="PF25954"/>
    </source>
</evidence>
<feature type="chain" id="PRO_5001868852" evidence="3">
    <location>
        <begin position="21"/>
        <end position="375"/>
    </location>
</feature>
<dbReference type="GO" id="GO:0015562">
    <property type="term" value="F:efflux transmembrane transporter activity"/>
    <property type="evidence" value="ECO:0007669"/>
    <property type="project" value="TreeGrafter"/>
</dbReference>
<dbReference type="Gene3D" id="2.40.50.100">
    <property type="match status" value="1"/>
</dbReference>
<dbReference type="Gene3D" id="1.10.287.470">
    <property type="entry name" value="Helix hairpin bin"/>
    <property type="match status" value="1"/>
</dbReference>
<proteinExistence type="inferred from homology"/>
<dbReference type="InterPro" id="IPR006143">
    <property type="entry name" value="RND_pump_MFP"/>
</dbReference>
<dbReference type="InterPro" id="IPR058792">
    <property type="entry name" value="Beta-barrel_RND_2"/>
</dbReference>
<feature type="region of interest" description="Disordered" evidence="2">
    <location>
        <begin position="353"/>
        <end position="375"/>
    </location>
</feature>
<gene>
    <name evidence="6" type="ORF">N789_13940</name>
</gene>
<comment type="similarity">
    <text evidence="1">Belongs to the membrane fusion protein (MFP) (TC 8.A.1) family.</text>
</comment>
<comment type="caution">
    <text evidence="6">The sequence shown here is derived from an EMBL/GenBank/DDBJ whole genome shotgun (WGS) entry which is preliminary data.</text>
</comment>
<dbReference type="AlphaFoldDB" id="A0A091AQN2"/>
<feature type="domain" description="CusB-like beta-barrel" evidence="5">
    <location>
        <begin position="206"/>
        <end position="266"/>
    </location>
</feature>
<dbReference type="Proteomes" id="UP000029385">
    <property type="component" value="Unassembled WGS sequence"/>
</dbReference>
<evidence type="ECO:0000256" key="2">
    <source>
        <dbReference type="SAM" id="MobiDB-lite"/>
    </source>
</evidence>
<name>A0A091AQN2_9GAMM</name>
<dbReference type="STRING" id="1121015.GCA_000420545_02838"/>
<dbReference type="Gene3D" id="2.40.30.170">
    <property type="match status" value="1"/>
</dbReference>
<dbReference type="Gene3D" id="2.40.420.20">
    <property type="match status" value="1"/>
</dbReference>
<keyword evidence="3" id="KW-0732">Signal</keyword>
<organism evidence="6 7">
    <name type="scientific">Arenimonas oryziterrae DSM 21050 = YC6267</name>
    <dbReference type="NCBI Taxonomy" id="1121015"/>
    <lineage>
        <taxon>Bacteria</taxon>
        <taxon>Pseudomonadati</taxon>
        <taxon>Pseudomonadota</taxon>
        <taxon>Gammaproteobacteria</taxon>
        <taxon>Lysobacterales</taxon>
        <taxon>Lysobacteraceae</taxon>
        <taxon>Arenimonas</taxon>
    </lineage>
</organism>
<feature type="signal peptide" evidence="3">
    <location>
        <begin position="1"/>
        <end position="20"/>
    </location>
</feature>
<dbReference type="PANTHER" id="PTHR30469">
    <property type="entry name" value="MULTIDRUG RESISTANCE PROTEIN MDTA"/>
    <property type="match status" value="1"/>
</dbReference>
<feature type="domain" description="Multidrug resistance protein MdtA-like barrel-sandwich hybrid" evidence="4">
    <location>
        <begin position="63"/>
        <end position="197"/>
    </location>
</feature>
<evidence type="ECO:0000259" key="4">
    <source>
        <dbReference type="Pfam" id="PF25917"/>
    </source>
</evidence>
<dbReference type="eggNOG" id="COG0845">
    <property type="taxonomic scope" value="Bacteria"/>
</dbReference>
<evidence type="ECO:0000256" key="1">
    <source>
        <dbReference type="ARBA" id="ARBA00009477"/>
    </source>
</evidence>
<evidence type="ECO:0000313" key="6">
    <source>
        <dbReference type="EMBL" id="KFN42453.1"/>
    </source>
</evidence>
<dbReference type="OrthoDB" id="9806939at2"/>